<accession>A0A1R1YMV1</accession>
<keyword evidence="1" id="KW-0732">Signal</keyword>
<organism evidence="2 3">
    <name type="scientific">Smittium culicis</name>
    <dbReference type="NCBI Taxonomy" id="133412"/>
    <lineage>
        <taxon>Eukaryota</taxon>
        <taxon>Fungi</taxon>
        <taxon>Fungi incertae sedis</taxon>
        <taxon>Zoopagomycota</taxon>
        <taxon>Kickxellomycotina</taxon>
        <taxon>Harpellomycetes</taxon>
        <taxon>Harpellales</taxon>
        <taxon>Legeriomycetaceae</taxon>
        <taxon>Smittium</taxon>
    </lineage>
</organism>
<feature type="signal peptide" evidence="1">
    <location>
        <begin position="1"/>
        <end position="19"/>
    </location>
</feature>
<comment type="caution">
    <text evidence="2">The sequence shown here is derived from an EMBL/GenBank/DDBJ whole genome shotgun (WGS) entry which is preliminary data.</text>
</comment>
<sequence>MRLSVIELGILFTLKFVSCQTENLDELTNDGYENQISGYSLKNRILAGYGAPHILRRPHASIVRTGYIPQRSGRIIVRPGGIIVRSGGIRSREILRREILEPRRVLVTPRAILRRSLHRHRVLYRHPRVIYRRPRVIYRRPGVIVPELSTPEPVEAPPVEAPPVEAPPVEAPPVKAPHVVAPPVVAPPPPPAPVNPFDSGDYQFLLSHINNVLDHTQCNIDFFSGKTGKTVHARLQTKGCSNKNENTIAMKAAAKDLVDNATSKSTRILSCTVYMSWKYTTARNLSNGKREGAMNLAGYGQML</sequence>
<keyword evidence="3" id="KW-1185">Reference proteome</keyword>
<evidence type="ECO:0000313" key="2">
    <source>
        <dbReference type="EMBL" id="OMJ28076.1"/>
    </source>
</evidence>
<proteinExistence type="predicted"/>
<feature type="chain" id="PRO_5012141865" evidence="1">
    <location>
        <begin position="20"/>
        <end position="303"/>
    </location>
</feature>
<dbReference type="Proteomes" id="UP000187429">
    <property type="component" value="Unassembled WGS sequence"/>
</dbReference>
<gene>
    <name evidence="2" type="ORF">AYI69_g2448</name>
</gene>
<name>A0A1R1YMV1_9FUNG</name>
<evidence type="ECO:0000313" key="3">
    <source>
        <dbReference type="Proteomes" id="UP000187429"/>
    </source>
</evidence>
<reference evidence="3" key="1">
    <citation type="submission" date="2017-01" db="EMBL/GenBank/DDBJ databases">
        <authorList>
            <person name="Wang Y."/>
            <person name="White M."/>
            <person name="Kvist S."/>
            <person name="Moncalvo J.-M."/>
        </authorList>
    </citation>
    <scope>NUCLEOTIDE SEQUENCE [LARGE SCALE GENOMIC DNA]</scope>
    <source>
        <strain evidence="3">ID-206-W2</strain>
    </source>
</reference>
<dbReference type="AlphaFoldDB" id="A0A1R1YMV1"/>
<evidence type="ECO:0000256" key="1">
    <source>
        <dbReference type="SAM" id="SignalP"/>
    </source>
</evidence>
<dbReference type="EMBL" id="LSSM01000719">
    <property type="protein sequence ID" value="OMJ28076.1"/>
    <property type="molecule type" value="Genomic_DNA"/>
</dbReference>
<protein>
    <submittedName>
        <fullName evidence="2">Uncharacterized protein</fullName>
    </submittedName>
</protein>